<dbReference type="AlphaFoldDB" id="A0AAD8REQ7"/>
<evidence type="ECO:0000256" key="1">
    <source>
        <dbReference type="SAM" id="MobiDB-lite"/>
    </source>
</evidence>
<reference evidence="2" key="1">
    <citation type="submission" date="2023-07" db="EMBL/GenBank/DDBJ databases">
        <title>A chromosome-level genome assembly of Lolium multiflorum.</title>
        <authorList>
            <person name="Chen Y."/>
            <person name="Copetti D."/>
            <person name="Kolliker R."/>
            <person name="Studer B."/>
        </authorList>
    </citation>
    <scope>NUCLEOTIDE SEQUENCE</scope>
    <source>
        <strain evidence="2">02402/16</strain>
        <tissue evidence="2">Leaf</tissue>
    </source>
</reference>
<organism evidence="2 3">
    <name type="scientific">Lolium multiflorum</name>
    <name type="common">Italian ryegrass</name>
    <name type="synonym">Lolium perenne subsp. multiflorum</name>
    <dbReference type="NCBI Taxonomy" id="4521"/>
    <lineage>
        <taxon>Eukaryota</taxon>
        <taxon>Viridiplantae</taxon>
        <taxon>Streptophyta</taxon>
        <taxon>Embryophyta</taxon>
        <taxon>Tracheophyta</taxon>
        <taxon>Spermatophyta</taxon>
        <taxon>Magnoliopsida</taxon>
        <taxon>Liliopsida</taxon>
        <taxon>Poales</taxon>
        <taxon>Poaceae</taxon>
        <taxon>BOP clade</taxon>
        <taxon>Pooideae</taxon>
        <taxon>Poodae</taxon>
        <taxon>Poeae</taxon>
        <taxon>Poeae Chloroplast Group 2 (Poeae type)</taxon>
        <taxon>Loliodinae</taxon>
        <taxon>Loliinae</taxon>
        <taxon>Lolium</taxon>
    </lineage>
</organism>
<feature type="region of interest" description="Disordered" evidence="1">
    <location>
        <begin position="168"/>
        <end position="205"/>
    </location>
</feature>
<dbReference type="EMBL" id="JAUUTY010000006">
    <property type="protein sequence ID" value="KAK1618074.1"/>
    <property type="molecule type" value="Genomic_DNA"/>
</dbReference>
<gene>
    <name evidence="2" type="ORF">QYE76_023591</name>
</gene>
<proteinExistence type="predicted"/>
<dbReference type="Proteomes" id="UP001231189">
    <property type="component" value="Unassembled WGS sequence"/>
</dbReference>
<evidence type="ECO:0000313" key="2">
    <source>
        <dbReference type="EMBL" id="KAK1618074.1"/>
    </source>
</evidence>
<sequence length="205" mass="22063">MSHVSLQDSVNPKPLSEGIAEEYPRQLAPSVGTLSAQGKSSAVPVTSAAFLLESPTPSDPKDSIRCGSFEFVPHPEAPHPIPAESCGGMNTTFGGVHFIIDSGGFLRLPRTSASGPRTSVGRSPQGSEPRKNSTQRAKKDATIARLRAKIVSLEATVKAQEDQLMELEEEGEDIQGGAAFLSDDEDFEEDEDTDMEDYEFGGRRR</sequence>
<protein>
    <submittedName>
        <fullName evidence="2">Uncharacterized protein</fullName>
    </submittedName>
</protein>
<name>A0AAD8REQ7_LOLMU</name>
<feature type="compositionally biased region" description="Polar residues" evidence="1">
    <location>
        <begin position="111"/>
        <end position="126"/>
    </location>
</feature>
<evidence type="ECO:0000313" key="3">
    <source>
        <dbReference type="Proteomes" id="UP001231189"/>
    </source>
</evidence>
<feature type="compositionally biased region" description="Acidic residues" evidence="1">
    <location>
        <begin position="182"/>
        <end position="199"/>
    </location>
</feature>
<feature type="region of interest" description="Disordered" evidence="1">
    <location>
        <begin position="109"/>
        <end position="141"/>
    </location>
</feature>
<keyword evidence="3" id="KW-1185">Reference proteome</keyword>
<comment type="caution">
    <text evidence="2">The sequence shown here is derived from an EMBL/GenBank/DDBJ whole genome shotgun (WGS) entry which is preliminary data.</text>
</comment>
<accession>A0AAD8REQ7</accession>
<feature type="region of interest" description="Disordered" evidence="1">
    <location>
        <begin position="1"/>
        <end position="22"/>
    </location>
</feature>
<feature type="compositionally biased region" description="Polar residues" evidence="1">
    <location>
        <begin position="1"/>
        <end position="10"/>
    </location>
</feature>